<dbReference type="AlphaFoldDB" id="A0A2C9K4M3"/>
<dbReference type="EnsemblMetazoa" id="BGLB013132-RC">
    <property type="protein sequence ID" value="BGLB013132-PC"/>
    <property type="gene ID" value="BGLB013132"/>
</dbReference>
<dbReference type="EnsemblMetazoa" id="BGLB013132-RB">
    <property type="protein sequence ID" value="BGLB013132-PB"/>
    <property type="gene ID" value="BGLB013132"/>
</dbReference>
<dbReference type="PROSITE" id="PS50920">
    <property type="entry name" value="SOLCAR"/>
    <property type="match status" value="3"/>
</dbReference>
<sequence>MRFLTTGDAVDKHPNNAIIISPTEQMLSSCTGALMTSLLMTPFDVVKIRLQSQAKPSNFTKGHCFVYCNGLMDHLCSCVNGLTHSSEWYKRPSHFNGTFDAMIKISRNEGITSLWSGLPPTLVMALPATVVYFTCYEQLKQCLRYDSNVHTDRWKPLAAGATARVWAATLISPIELIRTKMQSTRFTYTQVWKSVVDSVRVDGILSLWRGLGPTLLRDVPFSALYWSNYEALKAYIIYTWPRSDPTLSFVESFMCGAASGSIAAVITLPFDVIKTRRQIELGETVLLGKKSETRSTWKIIHKIYSGEGFRALYTGLIPRLLKVAPSCAIMISSYESLKYFFIVRRKRLAEEGQLSVNVPKNTDMIQPLPLSKPGDLPPPYLLSGGRKPFEVAGTTQHETDRNS</sequence>
<accession>A0A2C9K4M3</accession>
<gene>
    <name evidence="13" type="primary">106051134</name>
</gene>
<evidence type="ECO:0000256" key="10">
    <source>
        <dbReference type="PROSITE-ProRule" id="PRU00282"/>
    </source>
</evidence>
<dbReference type="Gene3D" id="1.50.40.10">
    <property type="entry name" value="Mitochondrial carrier domain"/>
    <property type="match status" value="2"/>
</dbReference>
<evidence type="ECO:0000256" key="5">
    <source>
        <dbReference type="ARBA" id="ARBA00022737"/>
    </source>
</evidence>
<dbReference type="STRING" id="6526.A0A2C9K4M3"/>
<keyword evidence="9 10" id="KW-0472">Membrane</keyword>
<dbReference type="InterPro" id="IPR045315">
    <property type="entry name" value="Mtm1-like"/>
</dbReference>
<organism evidence="13 14">
    <name type="scientific">Biomphalaria glabrata</name>
    <name type="common">Bloodfluke planorb</name>
    <name type="synonym">Freshwater snail</name>
    <dbReference type="NCBI Taxonomy" id="6526"/>
    <lineage>
        <taxon>Eukaryota</taxon>
        <taxon>Metazoa</taxon>
        <taxon>Spiralia</taxon>
        <taxon>Lophotrochozoa</taxon>
        <taxon>Mollusca</taxon>
        <taxon>Gastropoda</taxon>
        <taxon>Heterobranchia</taxon>
        <taxon>Euthyneura</taxon>
        <taxon>Panpulmonata</taxon>
        <taxon>Hygrophila</taxon>
        <taxon>Lymnaeoidea</taxon>
        <taxon>Planorbidae</taxon>
        <taxon>Biomphalaria</taxon>
    </lineage>
</organism>
<evidence type="ECO:0000256" key="8">
    <source>
        <dbReference type="ARBA" id="ARBA00023128"/>
    </source>
</evidence>
<comment type="subcellular location">
    <subcellularLocation>
        <location evidence="1">Mitochondrion inner membrane</location>
        <topology evidence="1">Multi-pass membrane protein</topology>
    </subcellularLocation>
</comment>
<dbReference type="VEuPathDB" id="VectorBase:BGLAX_031148"/>
<dbReference type="VEuPathDB" id="VectorBase:BGLB013132"/>
<evidence type="ECO:0000313" key="14">
    <source>
        <dbReference type="Proteomes" id="UP000076420"/>
    </source>
</evidence>
<evidence type="ECO:0000256" key="2">
    <source>
        <dbReference type="ARBA" id="ARBA00006375"/>
    </source>
</evidence>
<keyword evidence="5" id="KW-0677">Repeat</keyword>
<evidence type="ECO:0000256" key="3">
    <source>
        <dbReference type="ARBA" id="ARBA00022448"/>
    </source>
</evidence>
<dbReference type="GO" id="GO:1990542">
    <property type="term" value="P:mitochondrial transmembrane transport"/>
    <property type="evidence" value="ECO:0007669"/>
    <property type="project" value="InterPro"/>
</dbReference>
<dbReference type="RefSeq" id="XP_013061725.2">
    <property type="nucleotide sequence ID" value="XM_013206271.2"/>
</dbReference>
<protein>
    <recommendedName>
        <fullName evidence="15">Solute carrier family 25 member 40</fullName>
    </recommendedName>
</protein>
<proteinExistence type="inferred from homology"/>
<feature type="region of interest" description="Disordered" evidence="12">
    <location>
        <begin position="365"/>
        <end position="403"/>
    </location>
</feature>
<dbReference type="OrthoDB" id="1747031at2759"/>
<dbReference type="InterPro" id="IPR023395">
    <property type="entry name" value="MCP_dom_sf"/>
</dbReference>
<reference evidence="13" key="1">
    <citation type="submission" date="2020-05" db="UniProtKB">
        <authorList>
            <consortium name="EnsemblMetazoa"/>
        </authorList>
    </citation>
    <scope>IDENTIFICATION</scope>
    <source>
        <strain evidence="13">BB02</strain>
    </source>
</reference>
<evidence type="ECO:0000256" key="6">
    <source>
        <dbReference type="ARBA" id="ARBA00022792"/>
    </source>
</evidence>
<evidence type="ECO:0000256" key="7">
    <source>
        <dbReference type="ARBA" id="ARBA00022989"/>
    </source>
</evidence>
<evidence type="ECO:0000256" key="9">
    <source>
        <dbReference type="ARBA" id="ARBA00023136"/>
    </source>
</evidence>
<keyword evidence="8" id="KW-0496">Mitochondrion</keyword>
<dbReference type="InterPro" id="IPR018108">
    <property type="entry name" value="MCP_transmembrane"/>
</dbReference>
<evidence type="ECO:0000256" key="4">
    <source>
        <dbReference type="ARBA" id="ARBA00022692"/>
    </source>
</evidence>
<evidence type="ECO:0000313" key="13">
    <source>
        <dbReference type="EnsemblMetazoa" id="BGLB013132-PB"/>
    </source>
</evidence>
<evidence type="ECO:0000256" key="11">
    <source>
        <dbReference type="RuleBase" id="RU000488"/>
    </source>
</evidence>
<keyword evidence="6" id="KW-0999">Mitochondrion inner membrane</keyword>
<name>A0A2C9K4M3_BIOGL</name>
<dbReference type="GO" id="GO:0005743">
    <property type="term" value="C:mitochondrial inner membrane"/>
    <property type="evidence" value="ECO:0007669"/>
    <property type="project" value="UniProtKB-SubCell"/>
</dbReference>
<dbReference type="Proteomes" id="UP000076420">
    <property type="component" value="Unassembled WGS sequence"/>
</dbReference>
<dbReference type="Pfam" id="PF00153">
    <property type="entry name" value="Mito_carr"/>
    <property type="match status" value="3"/>
</dbReference>
<evidence type="ECO:0000256" key="12">
    <source>
        <dbReference type="SAM" id="MobiDB-lite"/>
    </source>
</evidence>
<dbReference type="RefSeq" id="XP_013061724.2">
    <property type="nucleotide sequence ID" value="XM_013206270.2"/>
</dbReference>
<comment type="similarity">
    <text evidence="2 11">Belongs to the mitochondrial carrier (TC 2.A.29) family.</text>
</comment>
<feature type="repeat" description="Solcar" evidence="10">
    <location>
        <begin position="151"/>
        <end position="235"/>
    </location>
</feature>
<keyword evidence="3 11" id="KW-0813">Transport</keyword>
<feature type="repeat" description="Solcar" evidence="10">
    <location>
        <begin position="247"/>
        <end position="340"/>
    </location>
</feature>
<keyword evidence="7" id="KW-1133">Transmembrane helix</keyword>
<evidence type="ECO:0008006" key="15">
    <source>
        <dbReference type="Google" id="ProtNLM"/>
    </source>
</evidence>
<dbReference type="KEGG" id="bgt:106051134"/>
<feature type="repeat" description="Solcar" evidence="10">
    <location>
        <begin position="20"/>
        <end position="142"/>
    </location>
</feature>
<keyword evidence="4 10" id="KW-0812">Transmembrane</keyword>
<evidence type="ECO:0000256" key="1">
    <source>
        <dbReference type="ARBA" id="ARBA00004448"/>
    </source>
</evidence>
<dbReference type="PANTHER" id="PTHR45760">
    <property type="entry name" value="FI19922P1-RELATED"/>
    <property type="match status" value="1"/>
</dbReference>
<dbReference type="PANTHER" id="PTHR45760:SF2">
    <property type="entry name" value="FI19922P1-RELATED"/>
    <property type="match status" value="1"/>
</dbReference>
<dbReference type="SUPFAM" id="SSF103506">
    <property type="entry name" value="Mitochondrial carrier"/>
    <property type="match status" value="1"/>
</dbReference>